<feature type="compositionally biased region" description="Low complexity" evidence="7">
    <location>
        <begin position="75"/>
        <end position="88"/>
    </location>
</feature>
<feature type="transmembrane region" description="Helical" evidence="8">
    <location>
        <begin position="222"/>
        <end position="244"/>
    </location>
</feature>
<dbReference type="NCBIfam" id="TIGR00056">
    <property type="entry name" value="MlaE family lipid ABC transporter permease subunit"/>
    <property type="match status" value="1"/>
</dbReference>
<keyword evidence="6 8" id="KW-0472">Membrane</keyword>
<keyword evidence="4 8" id="KW-0812">Transmembrane</keyword>
<evidence type="ECO:0000256" key="8">
    <source>
        <dbReference type="SAM" id="Phobius"/>
    </source>
</evidence>
<evidence type="ECO:0000256" key="6">
    <source>
        <dbReference type="ARBA" id="ARBA00023136"/>
    </source>
</evidence>
<dbReference type="AlphaFoldDB" id="A0A7S2NPS5"/>
<proteinExistence type="inferred from homology"/>
<sequence>MRFTDESEKLAFVHFSLLRPAIFTSTASRWSNSLSCRSRFSFLSGLNSSRLCHRHRRRFSGQEIHNFRISRTPISSSDNASEASDSASRPNLSAIAPPLLSDTVKRRLQSFRSDVEVAWREDGFKDGFDIEAKKFQGWIDEMETSRGIGRWFRRYVIAVLTGIKLPRVMLRDGVNGRITMDQLAAVGPSSLLVAGLTAVFAGAVFTIQVAREFISFKVSRAIGAVMGLALCRELIPVLTAVIVAGRIGSAFAAEIGTMQVSEQIDALIMLRTDPLVYLVAPRVIATCVMLPILSVMCLVISLATCIVVGKSLYGLDPYTLLFNARRALDLLDLLYMSIKAFVFGGMISIVGCSWGLTTHGGAKGVGISTTAAVVTSLMSVFMGNFVMSWFMFKGIGSALKNIL</sequence>
<dbReference type="PANTHER" id="PTHR30188:SF4">
    <property type="entry name" value="PROTEIN TRIGALACTOSYLDIACYLGLYCEROL 1, CHLOROPLASTIC"/>
    <property type="match status" value="1"/>
</dbReference>
<evidence type="ECO:0000256" key="5">
    <source>
        <dbReference type="ARBA" id="ARBA00022989"/>
    </source>
</evidence>
<feature type="transmembrane region" description="Helical" evidence="8">
    <location>
        <begin position="371"/>
        <end position="392"/>
    </location>
</feature>
<evidence type="ECO:0000256" key="7">
    <source>
        <dbReference type="SAM" id="MobiDB-lite"/>
    </source>
</evidence>
<keyword evidence="5 8" id="KW-1133">Transmembrane helix</keyword>
<dbReference type="Pfam" id="PF02405">
    <property type="entry name" value="MlaE"/>
    <property type="match status" value="1"/>
</dbReference>
<reference evidence="9" key="1">
    <citation type="submission" date="2021-01" db="EMBL/GenBank/DDBJ databases">
        <authorList>
            <person name="Corre E."/>
            <person name="Pelletier E."/>
            <person name="Niang G."/>
            <person name="Scheremetjew M."/>
            <person name="Finn R."/>
            <person name="Kale V."/>
            <person name="Holt S."/>
            <person name="Cochrane G."/>
            <person name="Meng A."/>
            <person name="Brown T."/>
            <person name="Cohen L."/>
        </authorList>
    </citation>
    <scope>NUCLEOTIDE SEQUENCE</scope>
    <source>
        <strain evidence="9">SAG4.97</strain>
    </source>
</reference>
<dbReference type="InterPro" id="IPR030802">
    <property type="entry name" value="Permease_MalE"/>
</dbReference>
<accession>A0A7S2NPS5</accession>
<evidence type="ECO:0000256" key="4">
    <source>
        <dbReference type="ARBA" id="ARBA00022692"/>
    </source>
</evidence>
<dbReference type="InterPro" id="IPR003453">
    <property type="entry name" value="ABC_MlaE_roteobac"/>
</dbReference>
<gene>
    <name evidence="9" type="ORF">CGLO1086_LOCUS1216</name>
</gene>
<comment type="subcellular location">
    <subcellularLocation>
        <location evidence="1">Membrane</location>
        <topology evidence="1">Multi-pass membrane protein</topology>
    </subcellularLocation>
</comment>
<comment type="similarity">
    <text evidence="2">Belongs to the MlaE permease family.</text>
</comment>
<keyword evidence="3" id="KW-0813">Transport</keyword>
<protein>
    <submittedName>
        <fullName evidence="9">Uncharacterized protein</fullName>
    </submittedName>
</protein>
<evidence type="ECO:0000256" key="1">
    <source>
        <dbReference type="ARBA" id="ARBA00004141"/>
    </source>
</evidence>
<dbReference type="GO" id="GO:0005548">
    <property type="term" value="F:phospholipid transporter activity"/>
    <property type="evidence" value="ECO:0007669"/>
    <property type="project" value="TreeGrafter"/>
</dbReference>
<name>A0A7S2NPS5_9EUKA</name>
<evidence type="ECO:0000313" key="9">
    <source>
        <dbReference type="EMBL" id="CAD9553644.1"/>
    </source>
</evidence>
<dbReference type="PANTHER" id="PTHR30188">
    <property type="entry name" value="ABC TRANSPORTER PERMEASE PROTEIN-RELATED"/>
    <property type="match status" value="1"/>
</dbReference>
<organism evidence="9">
    <name type="scientific">Cyanoptyche gloeocystis</name>
    <dbReference type="NCBI Taxonomy" id="77922"/>
    <lineage>
        <taxon>Eukaryota</taxon>
        <taxon>Glaucocystophyceae</taxon>
        <taxon>Glaucocystophyceae incertae sedis</taxon>
        <taxon>Cyanoptyche</taxon>
    </lineage>
</organism>
<feature type="transmembrane region" description="Helical" evidence="8">
    <location>
        <begin position="283"/>
        <end position="309"/>
    </location>
</feature>
<feature type="transmembrane region" description="Helical" evidence="8">
    <location>
        <begin position="190"/>
        <end position="210"/>
    </location>
</feature>
<dbReference type="GO" id="GO:0043190">
    <property type="term" value="C:ATP-binding cassette (ABC) transporter complex"/>
    <property type="evidence" value="ECO:0007669"/>
    <property type="project" value="InterPro"/>
</dbReference>
<feature type="region of interest" description="Disordered" evidence="7">
    <location>
        <begin position="73"/>
        <end position="94"/>
    </location>
</feature>
<feature type="transmembrane region" description="Helical" evidence="8">
    <location>
        <begin position="330"/>
        <end position="351"/>
    </location>
</feature>
<evidence type="ECO:0000256" key="2">
    <source>
        <dbReference type="ARBA" id="ARBA00007556"/>
    </source>
</evidence>
<dbReference type="EMBL" id="HBGX01002770">
    <property type="protein sequence ID" value="CAD9553644.1"/>
    <property type="molecule type" value="Transcribed_RNA"/>
</dbReference>
<evidence type="ECO:0000256" key="3">
    <source>
        <dbReference type="ARBA" id="ARBA00022448"/>
    </source>
</evidence>